<feature type="chain" id="PRO_5047010116" description="N-acetylgalactosaminide beta-1,3-galactosyltransferase" evidence="12">
    <location>
        <begin position="31"/>
        <end position="457"/>
    </location>
</feature>
<evidence type="ECO:0000313" key="14">
    <source>
        <dbReference type="EMBL" id="KAK4496668.1"/>
    </source>
</evidence>
<dbReference type="EC" id="2.4.1.122" evidence="4"/>
<sequence length="457" mass="52271">MFALLNRRRPYTFILLITLTLLLAIYTASSERRTFKILNTIGIHSKSSKSAAIFPPLKDGCPNDHIPPVPTFPASLLGDVQIVMKTGIGERAKTEAFLETYGSVVGNVLIVSDAEDRIGGHRVIDVLAELPPSYAVNNSDWEYYVNQQEALKAGEKVGKSHEGWRLDRFKFLPMVEKAFELRPEAKWYVFIEADIYYFWDTLFRMLDNLDPNTAHYLGTPTPGAHNRWFAYGGGGTVLSNRLVRDLLQNGKKKVSRDPKYEFWAKDDCCGDAVLAYVIHAELGNRLESMYPTMSGEMVQWLKTPREKWCVPLLGLHRVSPEQMKRLWKWERCRPYTETPITYATILDFTLKPLLKENPRRDWNNGADHKLPEENLAHESVRFCEIACADNSTCLQYRYSHGRCYLSDFVQAGDKEEDLSKEAFSGWDMEALERLGYNPEKDPSTYCSAAEWLIPKGT</sequence>
<evidence type="ECO:0000256" key="3">
    <source>
        <dbReference type="ARBA" id="ARBA00006462"/>
    </source>
</evidence>
<evidence type="ECO:0000259" key="13">
    <source>
        <dbReference type="Pfam" id="PF02434"/>
    </source>
</evidence>
<accession>A0ABR0E5F4</accession>
<evidence type="ECO:0000256" key="5">
    <source>
        <dbReference type="ARBA" id="ARBA00022676"/>
    </source>
</evidence>
<dbReference type="Proteomes" id="UP001305779">
    <property type="component" value="Unassembled WGS sequence"/>
</dbReference>
<comment type="similarity">
    <text evidence="3">Belongs to the glycosyltransferase 31 family. Beta3-Gal-T subfamily.</text>
</comment>
<keyword evidence="7" id="KW-0812">Transmembrane</keyword>
<dbReference type="InterPro" id="IPR026050">
    <property type="entry name" value="C1GALT1/C1GALT1_chp1"/>
</dbReference>
<evidence type="ECO:0000313" key="15">
    <source>
        <dbReference type="Proteomes" id="UP001305779"/>
    </source>
</evidence>
<keyword evidence="5" id="KW-0328">Glycosyltransferase</keyword>
<evidence type="ECO:0000256" key="8">
    <source>
        <dbReference type="ARBA" id="ARBA00022741"/>
    </source>
</evidence>
<protein>
    <recommendedName>
        <fullName evidence="4">N-acetylgalactosaminide beta-1,3-galactosyltransferase</fullName>
        <ecNumber evidence="4">2.4.1.122</ecNumber>
    </recommendedName>
</protein>
<proteinExistence type="inferred from homology"/>
<dbReference type="EMBL" id="JAXOVC010000010">
    <property type="protein sequence ID" value="KAK4496668.1"/>
    <property type="molecule type" value="Genomic_DNA"/>
</dbReference>
<dbReference type="Pfam" id="PF02434">
    <property type="entry name" value="Fringe"/>
    <property type="match status" value="1"/>
</dbReference>
<gene>
    <name evidence="14" type="ORF">PRZ48_012650</name>
</gene>
<keyword evidence="8" id="KW-0547">Nucleotide-binding</keyword>
<keyword evidence="11" id="KW-0472">Membrane</keyword>
<evidence type="ECO:0000256" key="9">
    <source>
        <dbReference type="ARBA" id="ARBA00022968"/>
    </source>
</evidence>
<evidence type="ECO:0000256" key="11">
    <source>
        <dbReference type="ARBA" id="ARBA00023136"/>
    </source>
</evidence>
<evidence type="ECO:0000256" key="4">
    <source>
        <dbReference type="ARBA" id="ARBA00012557"/>
    </source>
</evidence>
<keyword evidence="6" id="KW-0808">Transferase</keyword>
<comment type="pathway">
    <text evidence="2">Protein modification; protein glycosylation.</text>
</comment>
<keyword evidence="9" id="KW-0735">Signal-anchor</keyword>
<organism evidence="14 15">
    <name type="scientific">Zasmidium cellare</name>
    <name type="common">Wine cellar mold</name>
    <name type="synonym">Racodium cellare</name>
    <dbReference type="NCBI Taxonomy" id="395010"/>
    <lineage>
        <taxon>Eukaryota</taxon>
        <taxon>Fungi</taxon>
        <taxon>Dikarya</taxon>
        <taxon>Ascomycota</taxon>
        <taxon>Pezizomycotina</taxon>
        <taxon>Dothideomycetes</taxon>
        <taxon>Dothideomycetidae</taxon>
        <taxon>Mycosphaerellales</taxon>
        <taxon>Mycosphaerellaceae</taxon>
        <taxon>Zasmidium</taxon>
    </lineage>
</organism>
<feature type="signal peptide" evidence="12">
    <location>
        <begin position="1"/>
        <end position="30"/>
    </location>
</feature>
<dbReference type="Gene3D" id="3.90.550.50">
    <property type="match status" value="1"/>
</dbReference>
<evidence type="ECO:0000256" key="6">
    <source>
        <dbReference type="ARBA" id="ARBA00022679"/>
    </source>
</evidence>
<dbReference type="PANTHER" id="PTHR23033:SF43">
    <property type="entry name" value="APPLE DOMAIN-CONTAINING PROTEIN"/>
    <property type="match status" value="1"/>
</dbReference>
<dbReference type="PANTHER" id="PTHR23033">
    <property type="entry name" value="BETA1,3-GALACTOSYLTRANSFERASE"/>
    <property type="match status" value="1"/>
</dbReference>
<keyword evidence="12" id="KW-0732">Signal</keyword>
<evidence type="ECO:0000256" key="2">
    <source>
        <dbReference type="ARBA" id="ARBA00004922"/>
    </source>
</evidence>
<feature type="domain" description="Fringe-like glycosyltransferase" evidence="13">
    <location>
        <begin position="174"/>
        <end position="286"/>
    </location>
</feature>
<keyword evidence="15" id="KW-1185">Reference proteome</keyword>
<evidence type="ECO:0000256" key="1">
    <source>
        <dbReference type="ARBA" id="ARBA00004606"/>
    </source>
</evidence>
<reference evidence="14 15" key="1">
    <citation type="journal article" date="2023" name="G3 (Bethesda)">
        <title>A chromosome-level genome assembly of Zasmidium syzygii isolated from banana leaves.</title>
        <authorList>
            <person name="van Westerhoven A.C."/>
            <person name="Mehrabi R."/>
            <person name="Talebi R."/>
            <person name="Steentjes M.B.F."/>
            <person name="Corcolon B."/>
            <person name="Chong P.A."/>
            <person name="Kema G.H.J."/>
            <person name="Seidl M.F."/>
        </authorList>
    </citation>
    <scope>NUCLEOTIDE SEQUENCE [LARGE SCALE GENOMIC DNA]</scope>
    <source>
        <strain evidence="14 15">P124</strain>
    </source>
</reference>
<name>A0ABR0E5F4_ZASCE</name>
<dbReference type="InterPro" id="IPR003378">
    <property type="entry name" value="Fringe-like_glycosylTrfase"/>
</dbReference>
<comment type="subcellular location">
    <subcellularLocation>
        <location evidence="1">Membrane</location>
        <topology evidence="1">Single-pass type II membrane protein</topology>
    </subcellularLocation>
</comment>
<keyword evidence="10" id="KW-1133">Transmembrane helix</keyword>
<evidence type="ECO:0000256" key="10">
    <source>
        <dbReference type="ARBA" id="ARBA00022989"/>
    </source>
</evidence>
<evidence type="ECO:0000256" key="7">
    <source>
        <dbReference type="ARBA" id="ARBA00022692"/>
    </source>
</evidence>
<comment type="caution">
    <text evidence="14">The sequence shown here is derived from an EMBL/GenBank/DDBJ whole genome shotgun (WGS) entry which is preliminary data.</text>
</comment>
<evidence type="ECO:0000256" key="12">
    <source>
        <dbReference type="SAM" id="SignalP"/>
    </source>
</evidence>